<evidence type="ECO:0000313" key="3">
    <source>
        <dbReference type="Proteomes" id="UP001430953"/>
    </source>
</evidence>
<organism evidence="2 3">
    <name type="scientific">Cardiocondyla obscurior</name>
    <dbReference type="NCBI Taxonomy" id="286306"/>
    <lineage>
        <taxon>Eukaryota</taxon>
        <taxon>Metazoa</taxon>
        <taxon>Ecdysozoa</taxon>
        <taxon>Arthropoda</taxon>
        <taxon>Hexapoda</taxon>
        <taxon>Insecta</taxon>
        <taxon>Pterygota</taxon>
        <taxon>Neoptera</taxon>
        <taxon>Endopterygota</taxon>
        <taxon>Hymenoptera</taxon>
        <taxon>Apocrita</taxon>
        <taxon>Aculeata</taxon>
        <taxon>Formicoidea</taxon>
        <taxon>Formicidae</taxon>
        <taxon>Myrmicinae</taxon>
        <taxon>Cardiocondyla</taxon>
    </lineage>
</organism>
<comment type="caution">
    <text evidence="2">The sequence shown here is derived from an EMBL/GenBank/DDBJ whole genome shotgun (WGS) entry which is preliminary data.</text>
</comment>
<dbReference type="Proteomes" id="UP001430953">
    <property type="component" value="Unassembled WGS sequence"/>
</dbReference>
<name>A0AAW2F4Z7_9HYME</name>
<sequence>MYLFMRQPVHFSPPRVSAASVSTVLYHRRETRTKRRVQNEGGIHLDLLLPFLLLLLAASFCRVGVETSLKSFQAKRIFSQRCLAAAVKLASIFRTENQPLSKLPLSSKCVHLCTVNRYTRRSPDTGSATYAPRTPNPFSPFSSPRIHSLPPICPLTNGPDVREPVR</sequence>
<dbReference type="AlphaFoldDB" id="A0AAW2F4Z7"/>
<protein>
    <recommendedName>
        <fullName evidence="4">Secreted protein</fullName>
    </recommendedName>
</protein>
<evidence type="ECO:0000256" key="1">
    <source>
        <dbReference type="SAM" id="MobiDB-lite"/>
    </source>
</evidence>
<accession>A0AAW2F4Z7</accession>
<evidence type="ECO:0000313" key="2">
    <source>
        <dbReference type="EMBL" id="KAL0109275.1"/>
    </source>
</evidence>
<reference evidence="2 3" key="1">
    <citation type="submission" date="2023-03" db="EMBL/GenBank/DDBJ databases">
        <title>High recombination rates correlate with genetic variation in Cardiocondyla obscurior ants.</title>
        <authorList>
            <person name="Errbii M."/>
        </authorList>
    </citation>
    <scope>NUCLEOTIDE SEQUENCE [LARGE SCALE GENOMIC DNA]</scope>
    <source>
        <strain evidence="2">Alpha-2009</strain>
        <tissue evidence="2">Whole body</tissue>
    </source>
</reference>
<gene>
    <name evidence="2" type="ORF">PUN28_014396</name>
</gene>
<keyword evidence="3" id="KW-1185">Reference proteome</keyword>
<dbReference type="EMBL" id="JADYXP020000015">
    <property type="protein sequence ID" value="KAL0109275.1"/>
    <property type="molecule type" value="Genomic_DNA"/>
</dbReference>
<feature type="region of interest" description="Disordered" evidence="1">
    <location>
        <begin position="123"/>
        <end position="143"/>
    </location>
</feature>
<evidence type="ECO:0008006" key="4">
    <source>
        <dbReference type="Google" id="ProtNLM"/>
    </source>
</evidence>
<proteinExistence type="predicted"/>